<feature type="region of interest" description="Disordered" evidence="1">
    <location>
        <begin position="21"/>
        <end position="44"/>
    </location>
</feature>
<name>A0A5C3MH35_9AGAR</name>
<keyword evidence="3" id="KW-1185">Reference proteome</keyword>
<dbReference type="OrthoDB" id="2434934at2759"/>
<organism evidence="2 3">
    <name type="scientific">Crucibulum laeve</name>
    <dbReference type="NCBI Taxonomy" id="68775"/>
    <lineage>
        <taxon>Eukaryota</taxon>
        <taxon>Fungi</taxon>
        <taxon>Dikarya</taxon>
        <taxon>Basidiomycota</taxon>
        <taxon>Agaricomycotina</taxon>
        <taxon>Agaricomycetes</taxon>
        <taxon>Agaricomycetidae</taxon>
        <taxon>Agaricales</taxon>
        <taxon>Agaricineae</taxon>
        <taxon>Nidulariaceae</taxon>
        <taxon>Crucibulum</taxon>
    </lineage>
</organism>
<reference evidence="2 3" key="1">
    <citation type="journal article" date="2019" name="Nat. Ecol. Evol.">
        <title>Megaphylogeny resolves global patterns of mushroom evolution.</title>
        <authorList>
            <person name="Varga T."/>
            <person name="Krizsan K."/>
            <person name="Foldi C."/>
            <person name="Dima B."/>
            <person name="Sanchez-Garcia M."/>
            <person name="Sanchez-Ramirez S."/>
            <person name="Szollosi G.J."/>
            <person name="Szarkandi J.G."/>
            <person name="Papp V."/>
            <person name="Albert L."/>
            <person name="Andreopoulos W."/>
            <person name="Angelini C."/>
            <person name="Antonin V."/>
            <person name="Barry K.W."/>
            <person name="Bougher N.L."/>
            <person name="Buchanan P."/>
            <person name="Buyck B."/>
            <person name="Bense V."/>
            <person name="Catcheside P."/>
            <person name="Chovatia M."/>
            <person name="Cooper J."/>
            <person name="Damon W."/>
            <person name="Desjardin D."/>
            <person name="Finy P."/>
            <person name="Geml J."/>
            <person name="Haridas S."/>
            <person name="Hughes K."/>
            <person name="Justo A."/>
            <person name="Karasinski D."/>
            <person name="Kautmanova I."/>
            <person name="Kiss B."/>
            <person name="Kocsube S."/>
            <person name="Kotiranta H."/>
            <person name="LaButti K.M."/>
            <person name="Lechner B.E."/>
            <person name="Liimatainen K."/>
            <person name="Lipzen A."/>
            <person name="Lukacs Z."/>
            <person name="Mihaltcheva S."/>
            <person name="Morgado L.N."/>
            <person name="Niskanen T."/>
            <person name="Noordeloos M.E."/>
            <person name="Ohm R.A."/>
            <person name="Ortiz-Santana B."/>
            <person name="Ovrebo C."/>
            <person name="Racz N."/>
            <person name="Riley R."/>
            <person name="Savchenko A."/>
            <person name="Shiryaev A."/>
            <person name="Soop K."/>
            <person name="Spirin V."/>
            <person name="Szebenyi C."/>
            <person name="Tomsovsky M."/>
            <person name="Tulloss R.E."/>
            <person name="Uehling J."/>
            <person name="Grigoriev I.V."/>
            <person name="Vagvolgyi C."/>
            <person name="Papp T."/>
            <person name="Martin F.M."/>
            <person name="Miettinen O."/>
            <person name="Hibbett D.S."/>
            <person name="Nagy L.G."/>
        </authorList>
    </citation>
    <scope>NUCLEOTIDE SEQUENCE [LARGE SCALE GENOMIC DNA]</scope>
    <source>
        <strain evidence="2 3">CBS 166.37</strain>
    </source>
</reference>
<evidence type="ECO:0000313" key="3">
    <source>
        <dbReference type="Proteomes" id="UP000308652"/>
    </source>
</evidence>
<dbReference type="EMBL" id="ML213590">
    <property type="protein sequence ID" value="TFK44682.1"/>
    <property type="molecule type" value="Genomic_DNA"/>
</dbReference>
<proteinExistence type="predicted"/>
<feature type="region of interest" description="Disordered" evidence="1">
    <location>
        <begin position="449"/>
        <end position="485"/>
    </location>
</feature>
<protein>
    <submittedName>
        <fullName evidence="2">Uncharacterized protein</fullName>
    </submittedName>
</protein>
<dbReference type="AlphaFoldDB" id="A0A5C3MH35"/>
<evidence type="ECO:0000313" key="2">
    <source>
        <dbReference type="EMBL" id="TFK44682.1"/>
    </source>
</evidence>
<feature type="region of interest" description="Disordered" evidence="1">
    <location>
        <begin position="119"/>
        <end position="160"/>
    </location>
</feature>
<sequence>MGVFTLFSYSAAEETVSMVEAEPEVPIDPPNPALNKSRPVETTTYSTAGTGFHALDSFSQTPLPVNAPLETPIAPDAPLEGSLPLAATIPVASPPTEAPVVGARVRRFSFRSFSFSKDKENGKAKLPSVKDQPKREKPAKTQSNPPKNARPSKSDKRAKKSALIMRSLIVGPGSAEAPKVTAESAKPQLNKIKAQLLQPKSANKVIAQLRALPVGDDPKGPTVSNSQYRNSAPIHAVCLEHTDLEEEHLHFAQFNVNGTSGQNFGFSDAATVSVDTLTTLFNDMKVVDLLRAPDFGLGQPGDGEGLLAGALPTPETVIQGIKQITPELMALGYATGRAILPDHTGIYPPTDRMSVLTYWWGLELLLPPPSIAYLDNAESIANAVVNFLSALAMINNGVREILPFVRYIAQFIEFEFSAIKKQNLGQGVVCAATWIMPAAMVPRPWDFPLPPSVPEDSDTPQDSDVPDRVPIANSRGPSEVTVLHPSPSSLLDVVTTS</sequence>
<gene>
    <name evidence="2" type="ORF">BDQ12DRAFT_30183</name>
</gene>
<dbReference type="Proteomes" id="UP000308652">
    <property type="component" value="Unassembled WGS sequence"/>
</dbReference>
<evidence type="ECO:0000256" key="1">
    <source>
        <dbReference type="SAM" id="MobiDB-lite"/>
    </source>
</evidence>
<accession>A0A5C3MH35</accession>